<sequence>MEELKPQNQTSNDVRIIHNIENQTQEEMETDLPIEPVEQAKPKRRFVKKTSPDIDYDIVSDVLDKTANITIRDLIKVANPLRKQLNDASKVKRKPAKSTENKNTVAFIEDEDLNTTAAYTKIQIGRKKITVLVDCGAAKTCMSKALADELGLEIDAPSQSVFTLGNGTKQPALGMIYDVPVKVADSLMIPISVEVLPTCPSHFILGNNWFNRAKARIDFNKATLKVTYKNKTAELDITFLRKNETPKVNSYQQIYQNPVSITNNKLARDIIEDKNERSDYESEASSSEEESEHSSSSDDEEIEEELPVEINQDQLLLSLQEEDDVNINQEL</sequence>
<dbReference type="PANTHER" id="PTHR12917">
    <property type="entry name" value="ASPARTYL PROTEASE DDI-RELATED"/>
    <property type="match status" value="1"/>
</dbReference>
<dbReference type="VEuPathDB" id="FungiDB:BCV72DRAFT_326708"/>
<name>A0A1X0QLQ7_RHIZD</name>
<proteinExistence type="inferred from homology"/>
<reference evidence="6" key="1">
    <citation type="journal article" date="2016" name="Proc. Natl. Acad. Sci. U.S.A.">
        <title>Lipid metabolic changes in an early divergent fungus govern the establishment of a mutualistic symbiosis with endobacteria.</title>
        <authorList>
            <person name="Lastovetsky O.A."/>
            <person name="Gaspar M.L."/>
            <person name="Mondo S.J."/>
            <person name="LaButti K.M."/>
            <person name="Sandor L."/>
            <person name="Grigoriev I.V."/>
            <person name="Henry S.A."/>
            <person name="Pawlowska T.E."/>
        </authorList>
    </citation>
    <scope>NUCLEOTIDE SEQUENCE [LARGE SCALE GENOMIC DNA]</scope>
    <source>
        <strain evidence="6">ATCC 52814</strain>
    </source>
</reference>
<feature type="compositionally biased region" description="Acidic residues" evidence="5">
    <location>
        <begin position="286"/>
        <end position="307"/>
    </location>
</feature>
<dbReference type="PANTHER" id="PTHR12917:SF1">
    <property type="entry name" value="AT13091P"/>
    <property type="match status" value="1"/>
</dbReference>
<keyword evidence="3" id="KW-0064">Aspartyl protease</keyword>
<keyword evidence="2" id="KW-0645">Protease</keyword>
<feature type="region of interest" description="Disordered" evidence="5">
    <location>
        <begin position="274"/>
        <end position="331"/>
    </location>
</feature>
<accession>A0A1X0QLQ7</accession>
<dbReference type="OrthoDB" id="2285352at2759"/>
<evidence type="ECO:0000256" key="2">
    <source>
        <dbReference type="ARBA" id="ARBA00022670"/>
    </source>
</evidence>
<evidence type="ECO:0008006" key="7">
    <source>
        <dbReference type="Google" id="ProtNLM"/>
    </source>
</evidence>
<evidence type="ECO:0000256" key="4">
    <source>
        <dbReference type="ARBA" id="ARBA00022801"/>
    </source>
</evidence>
<dbReference type="InterPro" id="IPR021109">
    <property type="entry name" value="Peptidase_aspartic_dom_sf"/>
</dbReference>
<comment type="similarity">
    <text evidence="1">Belongs to the DDI1 family.</text>
</comment>
<organism evidence="6">
    <name type="scientific">Rhizopus microsporus var. microsporus</name>
    <dbReference type="NCBI Taxonomy" id="86635"/>
    <lineage>
        <taxon>Eukaryota</taxon>
        <taxon>Fungi</taxon>
        <taxon>Fungi incertae sedis</taxon>
        <taxon>Mucoromycota</taxon>
        <taxon>Mucoromycotina</taxon>
        <taxon>Mucoromycetes</taxon>
        <taxon>Mucorales</taxon>
        <taxon>Mucorineae</taxon>
        <taxon>Rhizopodaceae</taxon>
        <taxon>Rhizopus</taxon>
    </lineage>
</organism>
<evidence type="ECO:0000256" key="5">
    <source>
        <dbReference type="SAM" id="MobiDB-lite"/>
    </source>
</evidence>
<dbReference type="Proteomes" id="UP000242414">
    <property type="component" value="Unassembled WGS sequence"/>
</dbReference>
<keyword evidence="4" id="KW-0378">Hydrolase</keyword>
<protein>
    <recommendedName>
        <fullName evidence="7">Aspartic peptidase DDI1-type domain-containing protein</fullName>
    </recommendedName>
</protein>
<evidence type="ECO:0000313" key="6">
    <source>
        <dbReference type="EMBL" id="ORE00682.1"/>
    </source>
</evidence>
<gene>
    <name evidence="6" type="ORF">BCV72DRAFT_326708</name>
</gene>
<dbReference type="GO" id="GO:0004190">
    <property type="term" value="F:aspartic-type endopeptidase activity"/>
    <property type="evidence" value="ECO:0007669"/>
    <property type="project" value="UniProtKB-KW"/>
</dbReference>
<dbReference type="GO" id="GO:0006508">
    <property type="term" value="P:proteolysis"/>
    <property type="evidence" value="ECO:0007669"/>
    <property type="project" value="UniProtKB-KW"/>
</dbReference>
<dbReference type="Pfam" id="PF13975">
    <property type="entry name" value="gag-asp_proteas"/>
    <property type="match status" value="1"/>
</dbReference>
<evidence type="ECO:0000256" key="3">
    <source>
        <dbReference type="ARBA" id="ARBA00022750"/>
    </source>
</evidence>
<evidence type="ECO:0000256" key="1">
    <source>
        <dbReference type="ARBA" id="ARBA00009136"/>
    </source>
</evidence>
<dbReference type="Gene3D" id="2.40.70.10">
    <property type="entry name" value="Acid Proteases"/>
    <property type="match status" value="1"/>
</dbReference>
<dbReference type="EMBL" id="KV922387">
    <property type="protein sequence ID" value="ORE00682.1"/>
    <property type="molecule type" value="Genomic_DNA"/>
</dbReference>
<dbReference type="AlphaFoldDB" id="A0A1X0QLQ7"/>
<dbReference type="SUPFAM" id="SSF50630">
    <property type="entry name" value="Acid proteases"/>
    <property type="match status" value="1"/>
</dbReference>